<feature type="signal peptide" evidence="1">
    <location>
        <begin position="1"/>
        <end position="22"/>
    </location>
</feature>
<protein>
    <recommendedName>
        <fullName evidence="2">Lipocalin-like domain-containing protein</fullName>
    </recommendedName>
</protein>
<accession>A0A6B3LNA5</accession>
<sequence>MKKLQLLSYLFAALFMVTMVSCNDDDDNDNVTPDREGLLVGKTWRGDKIFVNGVDLTATKPGGVDVTTINIVFKADGTFTGTLVDDDNSNDTDSGRWTLSSDGTKLTLTDDDDNSSDDDDDIILTVNRLTATELWLEGDFSGTGQAIEFRFVKE</sequence>
<dbReference type="EMBL" id="JAAGWD010000002">
    <property type="protein sequence ID" value="NEM97373.1"/>
    <property type="molecule type" value="Genomic_DNA"/>
</dbReference>
<evidence type="ECO:0000313" key="3">
    <source>
        <dbReference type="EMBL" id="NEM97373.1"/>
    </source>
</evidence>
<comment type="caution">
    <text evidence="3">The sequence shown here is derived from an EMBL/GenBank/DDBJ whole genome shotgun (WGS) entry which is preliminary data.</text>
</comment>
<evidence type="ECO:0000259" key="2">
    <source>
        <dbReference type="Pfam" id="PF13648"/>
    </source>
</evidence>
<feature type="domain" description="Lipocalin-like" evidence="2">
    <location>
        <begin position="43"/>
        <end position="130"/>
    </location>
</feature>
<dbReference type="RefSeq" id="WP_163913654.1">
    <property type="nucleotide sequence ID" value="NZ_JAAGWD010000002.1"/>
</dbReference>
<proteinExistence type="predicted"/>
<dbReference type="PROSITE" id="PS51257">
    <property type="entry name" value="PROKAR_LIPOPROTEIN"/>
    <property type="match status" value="1"/>
</dbReference>
<gene>
    <name evidence="3" type="ORF">GXP69_06675</name>
</gene>
<keyword evidence="1" id="KW-0732">Signal</keyword>
<reference evidence="3 4" key="1">
    <citation type="submission" date="2020-02" db="EMBL/GenBank/DDBJ databases">
        <authorList>
            <person name="Kim M.K."/>
        </authorList>
    </citation>
    <scope>NUCLEOTIDE SEQUENCE [LARGE SCALE GENOMIC DNA]</scope>
    <source>
        <strain evidence="3 4">BT327</strain>
    </source>
</reference>
<evidence type="ECO:0000313" key="4">
    <source>
        <dbReference type="Proteomes" id="UP000474777"/>
    </source>
</evidence>
<feature type="chain" id="PRO_5025369499" description="Lipocalin-like domain-containing protein" evidence="1">
    <location>
        <begin position="23"/>
        <end position="154"/>
    </location>
</feature>
<dbReference type="Proteomes" id="UP000474777">
    <property type="component" value="Unassembled WGS sequence"/>
</dbReference>
<organism evidence="3 4">
    <name type="scientific">Pontibacter burrus</name>
    <dbReference type="NCBI Taxonomy" id="2704466"/>
    <lineage>
        <taxon>Bacteria</taxon>
        <taxon>Pseudomonadati</taxon>
        <taxon>Bacteroidota</taxon>
        <taxon>Cytophagia</taxon>
        <taxon>Cytophagales</taxon>
        <taxon>Hymenobacteraceae</taxon>
        <taxon>Pontibacter</taxon>
    </lineage>
</organism>
<name>A0A6B3LNA5_9BACT</name>
<keyword evidence="4" id="KW-1185">Reference proteome</keyword>
<dbReference type="Pfam" id="PF13648">
    <property type="entry name" value="Lipocalin_4"/>
    <property type="match status" value="1"/>
</dbReference>
<evidence type="ECO:0000256" key="1">
    <source>
        <dbReference type="SAM" id="SignalP"/>
    </source>
</evidence>
<dbReference type="AlphaFoldDB" id="A0A6B3LNA5"/>
<dbReference type="InterPro" id="IPR024311">
    <property type="entry name" value="Lipocalin-like"/>
</dbReference>